<dbReference type="InterPro" id="IPR013087">
    <property type="entry name" value="Znf_C2H2_type"/>
</dbReference>
<dbReference type="AlphaFoldDB" id="A0A9N9X4U3"/>
<dbReference type="OrthoDB" id="407106at2759"/>
<keyword evidence="1" id="KW-0862">Zinc</keyword>
<dbReference type="SMART" id="SM00355">
    <property type="entry name" value="ZnF_C2H2"/>
    <property type="match status" value="2"/>
</dbReference>
<dbReference type="GO" id="GO:0008270">
    <property type="term" value="F:zinc ion binding"/>
    <property type="evidence" value="ECO:0007669"/>
    <property type="project" value="UniProtKB-KW"/>
</dbReference>
<dbReference type="SUPFAM" id="SSF57667">
    <property type="entry name" value="beta-beta-alpha zinc fingers"/>
    <property type="match status" value="1"/>
</dbReference>
<reference evidence="3" key="2">
    <citation type="submission" date="2022-10" db="EMBL/GenBank/DDBJ databases">
        <authorList>
            <consortium name="ENA_rothamsted_submissions"/>
            <consortium name="culmorum"/>
            <person name="King R."/>
        </authorList>
    </citation>
    <scope>NUCLEOTIDE SEQUENCE</scope>
</reference>
<accession>A0A9N9X4U3</accession>
<evidence type="ECO:0000259" key="2">
    <source>
        <dbReference type="PROSITE" id="PS50157"/>
    </source>
</evidence>
<dbReference type="PROSITE" id="PS50157">
    <property type="entry name" value="ZINC_FINGER_C2H2_2"/>
    <property type="match status" value="1"/>
</dbReference>
<evidence type="ECO:0000313" key="4">
    <source>
        <dbReference type="Proteomes" id="UP001153737"/>
    </source>
</evidence>
<protein>
    <recommendedName>
        <fullName evidence="2">C2H2-type domain-containing protein</fullName>
    </recommendedName>
</protein>
<reference evidence="3" key="1">
    <citation type="submission" date="2022-01" db="EMBL/GenBank/DDBJ databases">
        <authorList>
            <person name="King R."/>
        </authorList>
    </citation>
    <scope>NUCLEOTIDE SEQUENCE</scope>
</reference>
<dbReference type="Gene3D" id="3.30.160.60">
    <property type="entry name" value="Classic Zinc Finger"/>
    <property type="match status" value="1"/>
</dbReference>
<dbReference type="EMBL" id="OU896708">
    <property type="protein sequence ID" value="CAG9818635.1"/>
    <property type="molecule type" value="Genomic_DNA"/>
</dbReference>
<evidence type="ECO:0000313" key="3">
    <source>
        <dbReference type="EMBL" id="CAG9818635.1"/>
    </source>
</evidence>
<dbReference type="Proteomes" id="UP001153737">
    <property type="component" value="Chromosome 2"/>
</dbReference>
<name>A0A9N9X4U3_PHACE</name>
<keyword evidence="1" id="KW-0479">Metal-binding</keyword>
<keyword evidence="1" id="KW-0863">Zinc-finger</keyword>
<dbReference type="InterPro" id="IPR036236">
    <property type="entry name" value="Znf_C2H2_sf"/>
</dbReference>
<organism evidence="3 4">
    <name type="scientific">Phaedon cochleariae</name>
    <name type="common">Mustard beetle</name>
    <dbReference type="NCBI Taxonomy" id="80249"/>
    <lineage>
        <taxon>Eukaryota</taxon>
        <taxon>Metazoa</taxon>
        <taxon>Ecdysozoa</taxon>
        <taxon>Arthropoda</taxon>
        <taxon>Hexapoda</taxon>
        <taxon>Insecta</taxon>
        <taxon>Pterygota</taxon>
        <taxon>Neoptera</taxon>
        <taxon>Endopterygota</taxon>
        <taxon>Coleoptera</taxon>
        <taxon>Polyphaga</taxon>
        <taxon>Cucujiformia</taxon>
        <taxon>Chrysomeloidea</taxon>
        <taxon>Chrysomelidae</taxon>
        <taxon>Chrysomelinae</taxon>
        <taxon>Chrysomelini</taxon>
        <taxon>Phaedon</taxon>
    </lineage>
</organism>
<gene>
    <name evidence="3" type="ORF">PHAECO_LOCUS6404</name>
</gene>
<feature type="domain" description="C2H2-type" evidence="2">
    <location>
        <begin position="91"/>
        <end position="118"/>
    </location>
</feature>
<proteinExistence type="predicted"/>
<evidence type="ECO:0000256" key="1">
    <source>
        <dbReference type="PROSITE-ProRule" id="PRU00042"/>
    </source>
</evidence>
<keyword evidence="4" id="KW-1185">Reference proteome</keyword>
<sequence>MQETSLDTNNLFSESLITEDETWTIQVMYPDGESPDSDVFPGEDTLISLENVENVEEILKSVQAVKIADRVEKRCKKYEKAKVSLRKTLGNACPKCDKIYNARRNLLRHINLECGKEPKYACMYCQYKNYRRNEINNHMKKKHGLT</sequence>